<dbReference type="InterPro" id="IPR027417">
    <property type="entry name" value="P-loop_NTPase"/>
</dbReference>
<dbReference type="FunFam" id="3.40.50.300:FF:000127">
    <property type="entry name" value="Ribose import ATP-binding protein RbsA"/>
    <property type="match status" value="1"/>
</dbReference>
<dbReference type="EMBL" id="PGVD01000056">
    <property type="protein sequence ID" value="PLR92815.1"/>
    <property type="molecule type" value="Genomic_DNA"/>
</dbReference>
<dbReference type="Gene3D" id="3.40.50.300">
    <property type="entry name" value="P-loop containing nucleotide triphosphate hydrolases"/>
    <property type="match status" value="2"/>
</dbReference>
<evidence type="ECO:0000259" key="10">
    <source>
        <dbReference type="PROSITE" id="PS50893"/>
    </source>
</evidence>
<dbReference type="EMBL" id="PGVA01000001">
    <property type="protein sequence ID" value="PLR86723.1"/>
    <property type="molecule type" value="Genomic_DNA"/>
</dbReference>
<dbReference type="CDD" id="cd03215">
    <property type="entry name" value="ABC_Carb_Monos_II"/>
    <property type="match status" value="1"/>
</dbReference>
<evidence type="ECO:0000313" key="13">
    <source>
        <dbReference type="Proteomes" id="UP000234951"/>
    </source>
</evidence>
<evidence type="ECO:0000313" key="11">
    <source>
        <dbReference type="EMBL" id="PLR86723.1"/>
    </source>
</evidence>
<dbReference type="OrthoDB" id="9771863at2"/>
<evidence type="ECO:0000256" key="3">
    <source>
        <dbReference type="ARBA" id="ARBA00022475"/>
    </source>
</evidence>
<dbReference type="PROSITE" id="PS50893">
    <property type="entry name" value="ABC_TRANSPORTER_2"/>
    <property type="match status" value="2"/>
</dbReference>
<dbReference type="PROSITE" id="PS00211">
    <property type="entry name" value="ABC_TRANSPORTER_1"/>
    <property type="match status" value="1"/>
</dbReference>
<evidence type="ECO:0000256" key="8">
    <source>
        <dbReference type="ARBA" id="ARBA00022967"/>
    </source>
</evidence>
<evidence type="ECO:0000256" key="6">
    <source>
        <dbReference type="ARBA" id="ARBA00022741"/>
    </source>
</evidence>
<proteinExistence type="predicted"/>
<evidence type="ECO:0000313" key="14">
    <source>
        <dbReference type="Proteomes" id="UP000235114"/>
    </source>
</evidence>
<evidence type="ECO:0000256" key="4">
    <source>
        <dbReference type="ARBA" id="ARBA00022597"/>
    </source>
</evidence>
<keyword evidence="4" id="KW-0762">Sugar transport</keyword>
<evidence type="ECO:0000313" key="12">
    <source>
        <dbReference type="EMBL" id="PLR92815.1"/>
    </source>
</evidence>
<keyword evidence="9" id="KW-0472">Membrane</keyword>
<keyword evidence="7 11" id="KW-0067">ATP-binding</keyword>
<dbReference type="CDD" id="cd03216">
    <property type="entry name" value="ABC_Carb_Monos_I"/>
    <property type="match status" value="1"/>
</dbReference>
<reference evidence="12 14" key="2">
    <citation type="submission" date="2017-12" db="EMBL/GenBank/DDBJ databases">
        <title>Comparative Functional Genomics of Dry Heat Resistant strains isolated from the Viking Spacecraft.</title>
        <authorList>
            <person name="Seuylemezian A."/>
            <person name="Cooper K."/>
            <person name="Vaishampayan P."/>
        </authorList>
    </citation>
    <scope>NUCLEOTIDE SEQUENCE [LARGE SCALE GENOMIC DNA]</scope>
    <source>
        <strain evidence="12 14">ATCC 29669</strain>
    </source>
</reference>
<dbReference type="InterPro" id="IPR050107">
    <property type="entry name" value="ABC_carbohydrate_import_ATPase"/>
</dbReference>
<feature type="domain" description="ABC transporter" evidence="10">
    <location>
        <begin position="6"/>
        <end position="244"/>
    </location>
</feature>
<dbReference type="InterPro" id="IPR003593">
    <property type="entry name" value="AAA+_ATPase"/>
</dbReference>
<feature type="domain" description="ABC transporter" evidence="10">
    <location>
        <begin position="256"/>
        <end position="497"/>
    </location>
</feature>
<accession>A0A2N5GSI4</accession>
<evidence type="ECO:0000256" key="5">
    <source>
        <dbReference type="ARBA" id="ARBA00022737"/>
    </source>
</evidence>
<gene>
    <name evidence="11" type="ORF">CU635_00040</name>
    <name evidence="12" type="ORF">CVD25_18465</name>
</gene>
<dbReference type="AlphaFoldDB" id="A0A2N5GSI4"/>
<dbReference type="GO" id="GO:0005886">
    <property type="term" value="C:plasma membrane"/>
    <property type="evidence" value="ECO:0007669"/>
    <property type="project" value="UniProtKB-SubCell"/>
</dbReference>
<keyword evidence="14" id="KW-1185">Reference proteome</keyword>
<evidence type="ECO:0000256" key="9">
    <source>
        <dbReference type="ARBA" id="ARBA00023136"/>
    </source>
</evidence>
<dbReference type="PANTHER" id="PTHR43790">
    <property type="entry name" value="CARBOHYDRATE TRANSPORT ATP-BINDING PROTEIN MG119-RELATED"/>
    <property type="match status" value="1"/>
</dbReference>
<name>A0A2N5GSI4_9BACI</name>
<keyword evidence="5" id="KW-0677">Repeat</keyword>
<dbReference type="SUPFAM" id="SSF52540">
    <property type="entry name" value="P-loop containing nucleoside triphosphate hydrolases"/>
    <property type="match status" value="2"/>
</dbReference>
<dbReference type="Pfam" id="PF00005">
    <property type="entry name" value="ABC_tran"/>
    <property type="match status" value="2"/>
</dbReference>
<evidence type="ECO:0000256" key="2">
    <source>
        <dbReference type="ARBA" id="ARBA00022448"/>
    </source>
</evidence>
<evidence type="ECO:0000256" key="7">
    <source>
        <dbReference type="ARBA" id="ARBA00022840"/>
    </source>
</evidence>
<dbReference type="Proteomes" id="UP000234951">
    <property type="component" value="Unassembled WGS sequence"/>
</dbReference>
<comment type="caution">
    <text evidence="11">The sequence shown here is derived from an EMBL/GenBank/DDBJ whole genome shotgun (WGS) entry which is preliminary data.</text>
</comment>
<keyword evidence="6" id="KW-0547">Nucleotide-binding</keyword>
<keyword evidence="8" id="KW-1278">Translocase</keyword>
<dbReference type="InterPro" id="IPR003439">
    <property type="entry name" value="ABC_transporter-like_ATP-bd"/>
</dbReference>
<keyword evidence="2" id="KW-0813">Transport</keyword>
<dbReference type="GO" id="GO:0005524">
    <property type="term" value="F:ATP binding"/>
    <property type="evidence" value="ECO:0007669"/>
    <property type="project" value="UniProtKB-KW"/>
</dbReference>
<comment type="subcellular location">
    <subcellularLocation>
        <location evidence="1">Cell membrane</location>
        <topology evidence="1">Peripheral membrane protein</topology>
    </subcellularLocation>
</comment>
<protein>
    <submittedName>
        <fullName evidence="11">D-xylose ABC transporter ATP-binding protein</fullName>
    </submittedName>
</protein>
<sequence>MQSDILVMEEIEKSFPGVKALQKVHLSVRKGEVHALLGENGAGKSTLMKILAGAYSKDAGKIFFDSEAVEIKNPKHAQEMGISIIYQELSILPHLSIAENIFLGRLPKRKRYPWLIDWSRCYEESKELLNRLGLKVDPRTPASRLKVAEQQMVEIAKSLSYNAKVIIMDEPTAPLTSHEIDNLFEVVNMLKKQGVSIIYVSHRLPEIKEICDRTTVLRDGQNIGTVNVAETEIEDWVSMMVGRDLDKMFPKHIVPHGSETLEVRNLVTDKLKDVSFKAYKGEILGIAGLVGAGRTELARALFGADPILKGEINIAGKPVNMCSPRTAIKNGIGLVPEDRKGQGLVLPMSVKDNTTLANLPGISRLGKLRLGLEGALAKKFVRELDIATPGIYQETVNLSGGNQQKVVLAKWLCSKSQILIIDEPTRGIDVGAKVEIYELLNELVGNGATVIMISSEMPELIGMSDRVIVMHEGKITGELKREEFSEESIMRYASGLTDNANRNPMEVDVLGTAYQSVN</sequence>
<reference evidence="11 13" key="1">
    <citation type="submission" date="2017-11" db="EMBL/GenBank/DDBJ databases">
        <title>Comparitive Functional Genomics of Dry Heat Resistant strains isolated from the Viking Spacecraft.</title>
        <authorList>
            <person name="Seuylemezian A."/>
            <person name="Cooper K."/>
            <person name="Vaishampayan P."/>
        </authorList>
    </citation>
    <scope>NUCLEOTIDE SEQUENCE [LARGE SCALE GENOMIC DNA]</scope>
    <source>
        <strain evidence="11 13">M4.6</strain>
    </source>
</reference>
<dbReference type="GO" id="GO:0016887">
    <property type="term" value="F:ATP hydrolysis activity"/>
    <property type="evidence" value="ECO:0007669"/>
    <property type="project" value="InterPro"/>
</dbReference>
<dbReference type="Proteomes" id="UP000235114">
    <property type="component" value="Unassembled WGS sequence"/>
</dbReference>
<dbReference type="PANTHER" id="PTHR43790:SF3">
    <property type="entry name" value="D-ALLOSE IMPORT ATP-BINDING PROTEIN ALSA-RELATED"/>
    <property type="match status" value="1"/>
</dbReference>
<dbReference type="RefSeq" id="WP_101575133.1">
    <property type="nucleotide sequence ID" value="NZ_PGVA01000001.1"/>
</dbReference>
<keyword evidence="3" id="KW-1003">Cell membrane</keyword>
<evidence type="ECO:0000256" key="1">
    <source>
        <dbReference type="ARBA" id="ARBA00004202"/>
    </source>
</evidence>
<dbReference type="SMART" id="SM00382">
    <property type="entry name" value="AAA"/>
    <property type="match status" value="2"/>
</dbReference>
<organism evidence="11 13">
    <name type="scientific">Bacillus canaveralius</name>
    <dbReference type="NCBI Taxonomy" id="1403243"/>
    <lineage>
        <taxon>Bacteria</taxon>
        <taxon>Bacillati</taxon>
        <taxon>Bacillota</taxon>
        <taxon>Bacilli</taxon>
        <taxon>Bacillales</taxon>
        <taxon>Bacillaceae</taxon>
        <taxon>Bacillus</taxon>
    </lineage>
</organism>
<dbReference type="InterPro" id="IPR017871">
    <property type="entry name" value="ABC_transporter-like_CS"/>
</dbReference>